<feature type="domain" description="DUF5671" evidence="2">
    <location>
        <begin position="63"/>
        <end position="199"/>
    </location>
</feature>
<gene>
    <name evidence="3" type="ORF">COX00_03880</name>
</gene>
<feature type="transmembrane region" description="Helical" evidence="1">
    <location>
        <begin position="152"/>
        <end position="176"/>
    </location>
</feature>
<protein>
    <recommendedName>
        <fullName evidence="2">DUF5671 domain-containing protein</fullName>
    </recommendedName>
</protein>
<organism evidence="3 4">
    <name type="scientific">Candidatus Uhrbacteria bacterium CG22_combo_CG10-13_8_21_14_all_47_17</name>
    <dbReference type="NCBI Taxonomy" id="1975041"/>
    <lineage>
        <taxon>Bacteria</taxon>
        <taxon>Candidatus Uhriibacteriota</taxon>
    </lineage>
</organism>
<feature type="transmembrane region" description="Helical" evidence="1">
    <location>
        <begin position="109"/>
        <end position="131"/>
    </location>
</feature>
<comment type="caution">
    <text evidence="3">The sequence shown here is derived from an EMBL/GenBank/DDBJ whole genome shotgun (WGS) entry which is preliminary data.</text>
</comment>
<sequence length="211" mass="24015">MNIELQAFVKEGLEKGLTKEKLKEALLKAGWPEDDVKSALDYYADIDFAIPVPKRKPYLSAREAFLYLVLFLTLYISSFSFGTILFQFVNQWLPDLVSNPSYYTQTIEAIRAATASLIITFPIFVFISYLLGKSMRKDPEKRSSKVRKWLTYITLFIAAGIIIGDLITVVTGLLAGELTMRFILKALIVLVIAATIFGYYLWSLRQEEKES</sequence>
<feature type="transmembrane region" description="Helical" evidence="1">
    <location>
        <begin position="64"/>
        <end position="89"/>
    </location>
</feature>
<name>A0A2H0BTL0_9BACT</name>
<keyword evidence="1" id="KW-0812">Transmembrane</keyword>
<dbReference type="InterPro" id="IPR043728">
    <property type="entry name" value="DUF5671"/>
</dbReference>
<dbReference type="AlphaFoldDB" id="A0A2H0BTL0"/>
<evidence type="ECO:0000313" key="4">
    <source>
        <dbReference type="Proteomes" id="UP000231581"/>
    </source>
</evidence>
<evidence type="ECO:0000259" key="2">
    <source>
        <dbReference type="Pfam" id="PF18920"/>
    </source>
</evidence>
<dbReference type="EMBL" id="PCSZ01000070">
    <property type="protein sequence ID" value="PIP60328.1"/>
    <property type="molecule type" value="Genomic_DNA"/>
</dbReference>
<evidence type="ECO:0000256" key="1">
    <source>
        <dbReference type="SAM" id="Phobius"/>
    </source>
</evidence>
<keyword evidence="1" id="KW-0472">Membrane</keyword>
<accession>A0A2H0BTL0</accession>
<keyword evidence="1" id="KW-1133">Transmembrane helix</keyword>
<evidence type="ECO:0000313" key="3">
    <source>
        <dbReference type="EMBL" id="PIP60328.1"/>
    </source>
</evidence>
<dbReference type="Pfam" id="PF18920">
    <property type="entry name" value="DUF5671"/>
    <property type="match status" value="1"/>
</dbReference>
<feature type="transmembrane region" description="Helical" evidence="1">
    <location>
        <begin position="182"/>
        <end position="202"/>
    </location>
</feature>
<reference evidence="3 4" key="1">
    <citation type="submission" date="2017-09" db="EMBL/GenBank/DDBJ databases">
        <title>Depth-based differentiation of microbial function through sediment-hosted aquifers and enrichment of novel symbionts in the deep terrestrial subsurface.</title>
        <authorList>
            <person name="Probst A.J."/>
            <person name="Ladd B."/>
            <person name="Jarett J.K."/>
            <person name="Geller-Mcgrath D.E."/>
            <person name="Sieber C.M."/>
            <person name="Emerson J.B."/>
            <person name="Anantharaman K."/>
            <person name="Thomas B.C."/>
            <person name="Malmstrom R."/>
            <person name="Stieglmeier M."/>
            <person name="Klingl A."/>
            <person name="Woyke T."/>
            <person name="Ryan C.M."/>
            <person name="Banfield J.F."/>
        </authorList>
    </citation>
    <scope>NUCLEOTIDE SEQUENCE [LARGE SCALE GENOMIC DNA]</scope>
    <source>
        <strain evidence="3">CG22_combo_CG10-13_8_21_14_all_47_17</strain>
    </source>
</reference>
<proteinExistence type="predicted"/>
<dbReference type="Proteomes" id="UP000231581">
    <property type="component" value="Unassembled WGS sequence"/>
</dbReference>